<protein>
    <submittedName>
        <fullName evidence="1">Pyruvate decarboxylase</fullName>
    </submittedName>
</protein>
<dbReference type="EMBL" id="JSZA02000082">
    <property type="protein sequence ID" value="TGO02764.1"/>
    <property type="molecule type" value="Genomic_DNA"/>
</dbReference>
<gene>
    <name evidence="1" type="ORF">PN36_19680</name>
</gene>
<organism evidence="1 2">
    <name type="scientific">Candidatus Thiomargarita nelsonii</name>
    <dbReference type="NCBI Taxonomy" id="1003181"/>
    <lineage>
        <taxon>Bacteria</taxon>
        <taxon>Pseudomonadati</taxon>
        <taxon>Pseudomonadota</taxon>
        <taxon>Gammaproteobacteria</taxon>
        <taxon>Thiotrichales</taxon>
        <taxon>Thiotrichaceae</taxon>
        <taxon>Thiomargarita</taxon>
    </lineage>
</organism>
<proteinExistence type="predicted"/>
<keyword evidence="1" id="KW-0670">Pyruvate</keyword>
<dbReference type="AlphaFoldDB" id="A0A4E0RRF7"/>
<reference evidence="1 2" key="1">
    <citation type="journal article" date="2016" name="Front. Microbiol.">
        <title>Single-Cell (Meta-)Genomics of a Dimorphic Candidatus Thiomargarita nelsonii Reveals Genomic Plasticity.</title>
        <authorList>
            <person name="Flood B.E."/>
            <person name="Fliss P."/>
            <person name="Jones D.S."/>
            <person name="Dick G.J."/>
            <person name="Jain S."/>
            <person name="Kaster A.K."/>
            <person name="Winkel M."/>
            <person name="Mussmann M."/>
            <person name="Bailey J."/>
        </authorList>
    </citation>
    <scope>NUCLEOTIDE SEQUENCE [LARGE SCALE GENOMIC DNA]</scope>
    <source>
        <strain evidence="1">Hydrate Ridge</strain>
    </source>
</reference>
<dbReference type="Gene3D" id="3.30.70.20">
    <property type="match status" value="1"/>
</dbReference>
<accession>A0A4E0RRF7</accession>
<dbReference type="Proteomes" id="UP000030428">
    <property type="component" value="Unassembled WGS sequence"/>
</dbReference>
<name>A0A4E0RRF7_9GAMM</name>
<comment type="caution">
    <text evidence="1">The sequence shown here is derived from an EMBL/GenBank/DDBJ whole genome shotgun (WGS) entry which is preliminary data.</text>
</comment>
<evidence type="ECO:0000313" key="1">
    <source>
        <dbReference type="EMBL" id="TGO02764.1"/>
    </source>
</evidence>
<evidence type="ECO:0000313" key="2">
    <source>
        <dbReference type="Proteomes" id="UP000030428"/>
    </source>
</evidence>
<sequence length="809" mass="90822">MPASVPELSSNDDILYTLRHFHLGDPATVEKTESIGDEYVPALLHAYRDTSKVRYDYPLFLSPAENTEAEVEELVKPISQVLRESVESFAVGPDAARILKDNLPRIEMDLRQKLKETEGPVSARPLLSEAGQKLQNELGLDEENSARLQTDFDKLLELIPTETQLLGYGHYAALHLLKHAIRCRLIPRRRRFHEKIEQCIYGLKTILDIDWHKSDESIEPRMARNSVGTAGTRFEPIALSDMMDHSQGAVAMSSERRERILNALQVLEEYLQEDAPILIRLVHTDGLSGTWLKKSPAFEAISDPDPCAKATKFFDQQSAKLAKVFGAARIAQLEMDDIYDPAIHDPWFTNFTWEAFSKEEILLLPAVIVRETADKIASTGMGSLSRLLSSGRPIHILIRVLAHSNPYAQADEDPFLNYRLELGAFGISHRQAVVSQSSAARHGHLLTQFLSALDTTRTSLHIINTGVQHSAKGINAWLLAGAALESRTHPFFQINPEKGDSSADRMEFTGNPQAELDWSRHSFQYQNEKGENISTELAFTFADYALLVPRIRHHFHLVPAGFESENLIPVDEYLSSNHQENIKRIPFIWVVNDKAELHKVVVSRALIFACHDRLNYWHTLQELAGINNKYVEMGVQEAREEIQAKEGAERDRLQAEHTTAIETVRNETAGEVMGRLTDILLGMDLTTASPTNTRTAAPPPAPQADTEVAEVSETVVEKEEEEEVVFDDPWIDTVLCTTCNDCLNINTMMFVYNENKQAILGDLNSGTFAQMVEAAEICPARCIYPGKPQNPNEPGLDELIKRAEPFNKV</sequence>
<keyword evidence="2" id="KW-1185">Reference proteome</keyword>